<keyword evidence="2" id="KW-1185">Reference proteome</keyword>
<reference evidence="1 2" key="1">
    <citation type="journal article" date="2021" name="Genome Biol.">
        <title>AFLAP: assembly-free linkage analysis pipeline using k-mers from genome sequencing data.</title>
        <authorList>
            <person name="Fletcher K."/>
            <person name="Zhang L."/>
            <person name="Gil J."/>
            <person name="Han R."/>
            <person name="Cavanaugh K."/>
            <person name="Michelmore R."/>
        </authorList>
    </citation>
    <scope>NUCLEOTIDE SEQUENCE [LARGE SCALE GENOMIC DNA]</scope>
    <source>
        <strain evidence="1 2">SF5</strain>
    </source>
</reference>
<gene>
    <name evidence="1" type="ORF">CCR75_006395</name>
</gene>
<dbReference type="AlphaFoldDB" id="A0A976IKA4"/>
<organism evidence="1 2">
    <name type="scientific">Bremia lactucae</name>
    <name type="common">Lettuce downy mildew</name>
    <dbReference type="NCBI Taxonomy" id="4779"/>
    <lineage>
        <taxon>Eukaryota</taxon>
        <taxon>Sar</taxon>
        <taxon>Stramenopiles</taxon>
        <taxon>Oomycota</taxon>
        <taxon>Peronosporomycetes</taxon>
        <taxon>Peronosporales</taxon>
        <taxon>Peronosporaceae</taxon>
        <taxon>Bremia</taxon>
    </lineage>
</organism>
<comment type="caution">
    <text evidence="1">The sequence shown here is derived from an EMBL/GenBank/DDBJ whole genome shotgun (WGS) entry which is preliminary data.</text>
</comment>
<dbReference type="KEGG" id="blac:94350136"/>
<accession>A0A976IKA4</accession>
<proteinExistence type="predicted"/>
<dbReference type="Proteomes" id="UP000294530">
    <property type="component" value="Unassembled WGS sequence"/>
</dbReference>
<evidence type="ECO:0000313" key="2">
    <source>
        <dbReference type="Proteomes" id="UP000294530"/>
    </source>
</evidence>
<dbReference type="RefSeq" id="XP_067822838.1">
    <property type="nucleotide sequence ID" value="XM_067964465.1"/>
</dbReference>
<sequence>MESSELLHLKLTTLHDMLGQAKTISCDGTLLFLYACHRPKHEDTQVPFRAGVYRLRNAHRRTSEPPWRRQQCSTGFGAHRRAAYTVLLFNKTRSSDIGRFAAYLKAAIPTSFDLENLFRGLPTNHKKRLLQS</sequence>
<dbReference type="GeneID" id="94350136"/>
<dbReference type="OrthoDB" id="128958at2759"/>
<dbReference type="EMBL" id="SHOA02000001">
    <property type="protein sequence ID" value="TDH73340.1"/>
    <property type="molecule type" value="Genomic_DNA"/>
</dbReference>
<evidence type="ECO:0000313" key="1">
    <source>
        <dbReference type="EMBL" id="TDH73340.1"/>
    </source>
</evidence>
<protein>
    <submittedName>
        <fullName evidence="1">Uncharacterized protein</fullName>
    </submittedName>
</protein>
<name>A0A976IKA4_BRELC</name>